<gene>
    <name evidence="1" type="ORF">KIH39_21125</name>
</gene>
<dbReference type="Proteomes" id="UP000676194">
    <property type="component" value="Chromosome"/>
</dbReference>
<proteinExistence type="predicted"/>
<protein>
    <submittedName>
        <fullName evidence="1">Uncharacterized protein</fullName>
    </submittedName>
</protein>
<accession>A0A8E6EST7</accession>
<reference evidence="1" key="1">
    <citation type="submission" date="2021-05" db="EMBL/GenBank/DDBJ databases">
        <title>Complete genome sequence of the cellulolytic planctomycete Telmatocola sphagniphila SP2T and characterization of the first cellulase from planctomycetes.</title>
        <authorList>
            <person name="Rakitin A.L."/>
            <person name="Beletsky A.V."/>
            <person name="Naumoff D.G."/>
            <person name="Kulichevskaya I.S."/>
            <person name="Mardanov A.V."/>
            <person name="Ravin N.V."/>
            <person name="Dedysh S.N."/>
        </authorList>
    </citation>
    <scope>NUCLEOTIDE SEQUENCE</scope>
    <source>
        <strain evidence="1">SP2T</strain>
    </source>
</reference>
<sequence>MRRIALFLLVFAGVGLLSYWGMRTRPLKELAQVTPEVPVEKKIGIYRDVSWKEMKDEARKLDSFEIKGLEKSEIEIQIPKVDVANLQLPDPTLLQKAKPTDLVIQTYKIETFPDIAKVLRETLLSKLEDNLDKVEYFPAVESVVVCHIAAEHAILAELIPQLNAEKDPTRKHLLILRKSYELAAKANRPAEARKFATQILEKDPLYFAALIADVKKDPEPAKVEKSSVPIQTVSMKEPTAVRPISMLGKSQPDSEEPEIAGLEFLKNEFKKRWKLDEPLLKEGK</sequence>
<evidence type="ECO:0000313" key="2">
    <source>
        <dbReference type="Proteomes" id="UP000676194"/>
    </source>
</evidence>
<evidence type="ECO:0000313" key="1">
    <source>
        <dbReference type="EMBL" id="QVL31324.1"/>
    </source>
</evidence>
<dbReference type="KEGG" id="tsph:KIH39_21125"/>
<dbReference type="RefSeq" id="WP_213495205.1">
    <property type="nucleotide sequence ID" value="NZ_CP074694.1"/>
</dbReference>
<name>A0A8E6EST7_9BACT</name>
<dbReference type="AlphaFoldDB" id="A0A8E6EST7"/>
<dbReference type="EMBL" id="CP074694">
    <property type="protein sequence ID" value="QVL31324.1"/>
    <property type="molecule type" value="Genomic_DNA"/>
</dbReference>
<keyword evidence="2" id="KW-1185">Reference proteome</keyword>
<organism evidence="1 2">
    <name type="scientific">Telmatocola sphagniphila</name>
    <dbReference type="NCBI Taxonomy" id="1123043"/>
    <lineage>
        <taxon>Bacteria</taxon>
        <taxon>Pseudomonadati</taxon>
        <taxon>Planctomycetota</taxon>
        <taxon>Planctomycetia</taxon>
        <taxon>Gemmatales</taxon>
        <taxon>Gemmataceae</taxon>
    </lineage>
</organism>